<dbReference type="EMBL" id="JAOZFC020000001">
    <property type="protein sequence ID" value="MDF9298767.1"/>
    <property type="molecule type" value="Genomic_DNA"/>
</dbReference>
<keyword evidence="2" id="KW-1185">Reference proteome</keyword>
<evidence type="ECO:0000313" key="2">
    <source>
        <dbReference type="Proteomes" id="UP001146336"/>
    </source>
</evidence>
<proteinExistence type="predicted"/>
<dbReference type="Proteomes" id="UP001146336">
    <property type="component" value="Unassembled WGS sequence"/>
</dbReference>
<reference evidence="1" key="1">
    <citation type="submission" date="2023-03" db="EMBL/GenBank/DDBJ databases">
        <title>Comparative genomics of Weissella fermenti BK2, and weissella type species.</title>
        <authorList>
            <person name="Lee J.K."/>
            <person name="Baek J.H."/>
            <person name="Kim J.M."/>
            <person name="Choi D.G."/>
            <person name="Jeon C.O."/>
        </authorList>
    </citation>
    <scope>NUCLEOTIDE SEQUENCE</scope>
    <source>
        <strain evidence="1">BK2</strain>
    </source>
</reference>
<evidence type="ECO:0000313" key="1">
    <source>
        <dbReference type="EMBL" id="MDF9298767.1"/>
    </source>
</evidence>
<gene>
    <name evidence="1" type="ORF">OIT47_000255</name>
</gene>
<protein>
    <submittedName>
        <fullName evidence="1">Uncharacterized protein</fullName>
    </submittedName>
</protein>
<dbReference type="RefSeq" id="WP_199405007.1">
    <property type="nucleotide sequence ID" value="NZ_JAOZFC020000001.1"/>
</dbReference>
<name>A0ABT6D0J0_9LACO</name>
<organism evidence="1 2">
    <name type="scientific">Weissella fermenti</name>
    <dbReference type="NCBI Taxonomy" id="2987699"/>
    <lineage>
        <taxon>Bacteria</taxon>
        <taxon>Bacillati</taxon>
        <taxon>Bacillota</taxon>
        <taxon>Bacilli</taxon>
        <taxon>Lactobacillales</taxon>
        <taxon>Lactobacillaceae</taxon>
        <taxon>Weissella</taxon>
    </lineage>
</organism>
<accession>A0ABT6D0J0</accession>
<sequence>MSKTENYEVSNPGNVAVELSQFMVALIIKNYAFFNEDGELVEDADEYEPIKVEGKMIGPKIEMTRQQFDGLTGKLWPVNDINDILTAGGFPEISMDESFWSPLTDREVITAWLYPQLINVVD</sequence>
<comment type="caution">
    <text evidence="1">The sequence shown here is derived from an EMBL/GenBank/DDBJ whole genome shotgun (WGS) entry which is preliminary data.</text>
</comment>